<evidence type="ECO:0008006" key="6">
    <source>
        <dbReference type="Google" id="ProtNLM"/>
    </source>
</evidence>
<dbReference type="InterPro" id="IPR029030">
    <property type="entry name" value="Caspase-like_dom_sf"/>
</dbReference>
<dbReference type="GO" id="GO:0004197">
    <property type="term" value="F:cysteine-type endopeptidase activity"/>
    <property type="evidence" value="ECO:0007669"/>
    <property type="project" value="InterPro"/>
</dbReference>
<dbReference type="InterPro" id="IPR002398">
    <property type="entry name" value="Pept_C14"/>
</dbReference>
<dbReference type="PANTHER" id="PTHR10454">
    <property type="entry name" value="CASPASE"/>
    <property type="match status" value="1"/>
</dbReference>
<protein>
    <recommendedName>
        <fullName evidence="6">Caspase family p20 domain-containing protein</fullName>
    </recommendedName>
</protein>
<dbReference type="InterPro" id="IPR015917">
    <property type="entry name" value="Pept_C14A"/>
</dbReference>
<evidence type="ECO:0000259" key="3">
    <source>
        <dbReference type="PROSITE" id="PS50207"/>
    </source>
</evidence>
<dbReference type="PRINTS" id="PR00376">
    <property type="entry name" value="IL1BCENZYME"/>
</dbReference>
<dbReference type="Gene3D" id="3.40.50.1460">
    <property type="match status" value="2"/>
</dbReference>
<feature type="domain" description="Caspase family p20" evidence="4">
    <location>
        <begin position="471"/>
        <end position="598"/>
    </location>
</feature>
<proteinExistence type="inferred from homology"/>
<name>A0A1E1VXS7_PECGO</name>
<sequence>MSKNNTEEFENLEPNMNKDVNLDSGTKENAQMNATAAKFKEVNDLLDIIHRDASMFKPATNLCYDEPNDNVDNSLKNEEDEAQLDEQLPIRYNDAVNSKALGKNERTYRLEKFEKNAIIVFNQENLEGYLPRKGTEEDVKAICETFSKFGFVDIENNVHKDLTKVDLFKKLQEFSEKDFTDYGCIVIVILTIGTKNGLLSAQDQFYSEHDVINHFKSQNPTLFTKPVVLLIQASRGPYPPLPQEVPIMGNLKFPKKYEDDDIESYHLPVEADMLIAHSSFVGRPSFRTIHGSWFIQTVCKYINELYLTHDLESILVEVKREIAINKYYMEFDRGSEDLNVLKQMPTITSTLIRKLYLRKFSYNPLYLTPIELLRMETLLDSIPITPGVTNESFPSHLDHLKKCLRDAVLNLPPTHSYDEHEQIENTIDESLNRENKINDKENEELPTKYNEISNTKALSKYDRTYRLERFEKNAIIIFNQENIESYQPRVGTKQDVKAICKTFSKFGFVIDKNNIHDDLSKVELFKKLKEFSEKDFTDYGCIVIVILTHGMKNGLLRARDEGQLYSELDVINHFKSQNKPTLFTKPVVLLIQACRGTASSAGMSASENLKIASDHDDIEPYHLPVEADMLIAHSSFVGKPSFRPENGTWFIQTLCKYIDGLHYTHDLEAILVEVKREIATDKYYMEFNRHTDTMDVNKQMPTTTATLTRKLYLRKFGDDPLRMTPIEQLRMEVIRDSVPNMPRVTNESCSCFLTHFVYMKRCLSHFVYQNPANTTAKCILDVAEKLKAGTDVEITKATLKAISDCLHNQCKSSEYHNYIHYYHEYDGLDSIQNTEPVEDVSSSLVKPGKAWYKIRQGAVTGLSSCIAAYVVYSLLRK</sequence>
<dbReference type="InterPro" id="IPR011600">
    <property type="entry name" value="Pept_C14_caspase"/>
</dbReference>
<reference evidence="5" key="1">
    <citation type="submission" date="2015-09" db="EMBL/GenBank/DDBJ databases">
        <title>De novo assembly of Pectinophora gossypiella (Pink Bollworm) gut transcriptome.</title>
        <authorList>
            <person name="Tassone E.E."/>
        </authorList>
    </citation>
    <scope>NUCLEOTIDE SEQUENCE</scope>
</reference>
<feature type="domain" description="Caspase family p20" evidence="4">
    <location>
        <begin position="114"/>
        <end position="238"/>
    </location>
</feature>
<evidence type="ECO:0000256" key="1">
    <source>
        <dbReference type="ARBA" id="ARBA00010134"/>
    </source>
</evidence>
<dbReference type="PROSITE" id="PS50208">
    <property type="entry name" value="CASPASE_P20"/>
    <property type="match status" value="2"/>
</dbReference>
<dbReference type="InterPro" id="IPR002138">
    <property type="entry name" value="Pept_C14_p10"/>
</dbReference>
<dbReference type="GO" id="GO:0005737">
    <property type="term" value="C:cytoplasm"/>
    <property type="evidence" value="ECO:0007669"/>
    <property type="project" value="TreeGrafter"/>
</dbReference>
<dbReference type="Pfam" id="PF00656">
    <property type="entry name" value="Peptidase_C14"/>
    <property type="match status" value="2"/>
</dbReference>
<feature type="domain" description="Caspase family p10" evidence="3">
    <location>
        <begin position="619"/>
        <end position="715"/>
    </location>
</feature>
<dbReference type="SMART" id="SM00115">
    <property type="entry name" value="CASc"/>
    <property type="match status" value="2"/>
</dbReference>
<evidence type="ECO:0000256" key="2">
    <source>
        <dbReference type="RuleBase" id="RU003971"/>
    </source>
</evidence>
<gene>
    <name evidence="5" type="ORF">g.11959</name>
</gene>
<dbReference type="GO" id="GO:0043525">
    <property type="term" value="P:positive regulation of neuron apoptotic process"/>
    <property type="evidence" value="ECO:0007669"/>
    <property type="project" value="TreeGrafter"/>
</dbReference>
<evidence type="ECO:0000259" key="4">
    <source>
        <dbReference type="PROSITE" id="PS50208"/>
    </source>
</evidence>
<evidence type="ECO:0000313" key="5">
    <source>
        <dbReference type="EMBL" id="JAT79517.1"/>
    </source>
</evidence>
<dbReference type="GO" id="GO:0006508">
    <property type="term" value="P:proteolysis"/>
    <property type="evidence" value="ECO:0007669"/>
    <property type="project" value="InterPro"/>
</dbReference>
<accession>A0A1E1VXS7</accession>
<dbReference type="Gene3D" id="3.30.70.1470">
    <property type="entry name" value="Caspase-like"/>
    <property type="match status" value="1"/>
</dbReference>
<dbReference type="GO" id="GO:0006915">
    <property type="term" value="P:apoptotic process"/>
    <property type="evidence" value="ECO:0007669"/>
    <property type="project" value="TreeGrafter"/>
</dbReference>
<dbReference type="InterPro" id="IPR001309">
    <property type="entry name" value="Pept_C14_p20"/>
</dbReference>
<dbReference type="OrthoDB" id="6114029at2759"/>
<dbReference type="PROSITE" id="PS50207">
    <property type="entry name" value="CASPASE_P10"/>
    <property type="match status" value="2"/>
</dbReference>
<dbReference type="AlphaFoldDB" id="A0A1E1VXS7"/>
<feature type="domain" description="Caspase family p10" evidence="3">
    <location>
        <begin position="263"/>
        <end position="359"/>
    </location>
</feature>
<comment type="similarity">
    <text evidence="1 2">Belongs to the peptidase C14A family.</text>
</comment>
<dbReference type="PANTHER" id="PTHR10454:SF210">
    <property type="entry name" value="CASPASE-2"/>
    <property type="match status" value="1"/>
</dbReference>
<dbReference type="EMBL" id="GDQN01011537">
    <property type="protein sequence ID" value="JAT79517.1"/>
    <property type="molecule type" value="Transcribed_RNA"/>
</dbReference>
<dbReference type="SUPFAM" id="SSF52129">
    <property type="entry name" value="Caspase-like"/>
    <property type="match status" value="2"/>
</dbReference>
<organism evidence="5">
    <name type="scientific">Pectinophora gossypiella</name>
    <name type="common">Cotton pink bollworm</name>
    <name type="synonym">Depressaria gossypiella</name>
    <dbReference type="NCBI Taxonomy" id="13191"/>
    <lineage>
        <taxon>Eukaryota</taxon>
        <taxon>Metazoa</taxon>
        <taxon>Ecdysozoa</taxon>
        <taxon>Arthropoda</taxon>
        <taxon>Hexapoda</taxon>
        <taxon>Insecta</taxon>
        <taxon>Pterygota</taxon>
        <taxon>Neoptera</taxon>
        <taxon>Endopterygota</taxon>
        <taxon>Lepidoptera</taxon>
        <taxon>Glossata</taxon>
        <taxon>Ditrysia</taxon>
        <taxon>Gelechioidea</taxon>
        <taxon>Gelechiidae</taxon>
        <taxon>Apatetrinae</taxon>
        <taxon>Pectinophora</taxon>
    </lineage>
</organism>